<name>A0ABS7EWP4_9FLAO</name>
<accession>A0ABS7EWP4</accession>
<sequence>MDLTKNEYISEQKKLCLSYGAKYQIAQWGEFIGLGKNFDPKANPLNGLRHPKDGNTTGWYIWSGQDFDTNDDTFFEPVHLNHLIELCPDIVKYLGLPAGWRFLYAEGGNYEDVWRDASLLNV</sequence>
<dbReference type="Proteomes" id="UP001196136">
    <property type="component" value="Unassembled WGS sequence"/>
</dbReference>
<dbReference type="RefSeq" id="WP_220115234.1">
    <property type="nucleotide sequence ID" value="NZ_JAHZSV010000059.1"/>
</dbReference>
<organism evidence="2 3">
    <name type="scientific">Flagellimonas abyssi</name>
    <dbReference type="NCBI Taxonomy" id="2864871"/>
    <lineage>
        <taxon>Bacteria</taxon>
        <taxon>Pseudomonadati</taxon>
        <taxon>Bacteroidota</taxon>
        <taxon>Flavobacteriia</taxon>
        <taxon>Flavobacteriales</taxon>
        <taxon>Flavobacteriaceae</taxon>
        <taxon>Flagellimonas</taxon>
    </lineage>
</organism>
<dbReference type="InterPro" id="IPR056509">
    <property type="entry name" value="Imm33-like"/>
</dbReference>
<keyword evidence="3" id="KW-1185">Reference proteome</keyword>
<dbReference type="Pfam" id="PF24719">
    <property type="entry name" value="Imm33-like"/>
    <property type="match status" value="1"/>
</dbReference>
<evidence type="ECO:0000259" key="1">
    <source>
        <dbReference type="Pfam" id="PF24719"/>
    </source>
</evidence>
<evidence type="ECO:0000313" key="3">
    <source>
        <dbReference type="Proteomes" id="UP001196136"/>
    </source>
</evidence>
<dbReference type="EMBL" id="JAHZSV010000059">
    <property type="protein sequence ID" value="MBW8201956.1"/>
    <property type="molecule type" value="Genomic_DNA"/>
</dbReference>
<reference evidence="2 3" key="1">
    <citation type="submission" date="2021-08" db="EMBL/GenBank/DDBJ databases">
        <title>Muricauda profundi sp. nov., a marine bacterium isolated from deep seawater of the Mariana Trench.</title>
        <authorList>
            <person name="Wei Y."/>
        </authorList>
    </citation>
    <scope>NUCLEOTIDE SEQUENCE [LARGE SCALE GENOMIC DNA]</scope>
    <source>
        <strain evidence="2 3">W52</strain>
    </source>
</reference>
<evidence type="ECO:0000313" key="2">
    <source>
        <dbReference type="EMBL" id="MBW8201956.1"/>
    </source>
</evidence>
<gene>
    <name evidence="2" type="ORF">K1F36_19195</name>
</gene>
<comment type="caution">
    <text evidence="2">The sequence shown here is derived from an EMBL/GenBank/DDBJ whole genome shotgun (WGS) entry which is preliminary data.</text>
</comment>
<proteinExistence type="predicted"/>
<protein>
    <recommendedName>
        <fullName evidence="1">Imm33-like domain-containing protein</fullName>
    </recommendedName>
</protein>
<feature type="domain" description="Imm33-like" evidence="1">
    <location>
        <begin position="11"/>
        <end position="116"/>
    </location>
</feature>